<dbReference type="Pfam" id="PF13439">
    <property type="entry name" value="Glyco_transf_4"/>
    <property type="match status" value="1"/>
</dbReference>
<accession>A0ABT2GIG9</accession>
<dbReference type="SUPFAM" id="SSF53756">
    <property type="entry name" value="UDP-Glycosyltransferase/glycogen phosphorylase"/>
    <property type="match status" value="1"/>
</dbReference>
<evidence type="ECO:0000256" key="2">
    <source>
        <dbReference type="ARBA" id="ARBA00022679"/>
    </source>
</evidence>
<feature type="domain" description="Glycosyltransferase subfamily 4-like N-terminal" evidence="3">
    <location>
        <begin position="31"/>
        <end position="149"/>
    </location>
</feature>
<organism evidence="4 5">
    <name type="scientific">Herbiconiux gentiana</name>
    <dbReference type="NCBI Taxonomy" id="2970912"/>
    <lineage>
        <taxon>Bacteria</taxon>
        <taxon>Bacillati</taxon>
        <taxon>Actinomycetota</taxon>
        <taxon>Actinomycetes</taxon>
        <taxon>Micrococcales</taxon>
        <taxon>Microbacteriaceae</taxon>
        <taxon>Herbiconiux</taxon>
    </lineage>
</organism>
<dbReference type="Proteomes" id="UP001165580">
    <property type="component" value="Unassembled WGS sequence"/>
</dbReference>
<evidence type="ECO:0000313" key="4">
    <source>
        <dbReference type="EMBL" id="MCS5716023.1"/>
    </source>
</evidence>
<dbReference type="RefSeq" id="WP_259487522.1">
    <property type="nucleotide sequence ID" value="NZ_JANTEZ010000007.1"/>
</dbReference>
<gene>
    <name evidence="4" type="ORF">NVV95_15875</name>
</gene>
<name>A0ABT2GIG9_9MICO</name>
<protein>
    <submittedName>
        <fullName evidence="4">Glycosyltransferase family 4 protein</fullName>
    </submittedName>
</protein>
<proteinExistence type="predicted"/>
<evidence type="ECO:0000313" key="5">
    <source>
        <dbReference type="Proteomes" id="UP001165580"/>
    </source>
</evidence>
<dbReference type="Gene3D" id="3.40.50.2000">
    <property type="entry name" value="Glycogen Phosphorylase B"/>
    <property type="match status" value="1"/>
</dbReference>
<dbReference type="EMBL" id="JANTEZ010000007">
    <property type="protein sequence ID" value="MCS5716023.1"/>
    <property type="molecule type" value="Genomic_DNA"/>
</dbReference>
<sequence>MTARLNPIRVASVPAGHPYVRSVAPGPEAAHILPDPELGRPPGQWWPPALLDPQYLFAALDGFDLLHVHFGLESVPTPQLVEALALVRAAGHPIVFTVHDLENPQLTDQALHRAQLDVMIGAADELITLTPGAAAEIEARWGRIATVVPHPRMAEHHPVVVRVPDARPRVGAHLRDLRPNIDALAVARSLAAAAGALAAAGRPVDAVLRLDERVRDRAVAAELELVVREHPAVTLERGPRQGDAALERWIAGLDVAVMPYSHGTHSGWAELCWDLGAVVVDDGHGYIAEQLRDGVVVAGSGEAPEAVLDRALPLATAPGSPERSAVVAERRARREAERAAIAEAHSAVYHRALRSSVHN</sequence>
<keyword evidence="1" id="KW-0328">Glycosyltransferase</keyword>
<keyword evidence="2" id="KW-0808">Transferase</keyword>
<dbReference type="InterPro" id="IPR028098">
    <property type="entry name" value="Glyco_trans_4-like_N"/>
</dbReference>
<evidence type="ECO:0000259" key="3">
    <source>
        <dbReference type="Pfam" id="PF13439"/>
    </source>
</evidence>
<keyword evidence="5" id="KW-1185">Reference proteome</keyword>
<comment type="caution">
    <text evidence="4">The sequence shown here is derived from an EMBL/GenBank/DDBJ whole genome shotgun (WGS) entry which is preliminary data.</text>
</comment>
<evidence type="ECO:0000256" key="1">
    <source>
        <dbReference type="ARBA" id="ARBA00022676"/>
    </source>
</evidence>
<reference evidence="4" key="1">
    <citation type="submission" date="2022-08" db="EMBL/GenBank/DDBJ databases">
        <authorList>
            <person name="Deng Y."/>
            <person name="Han X.-F."/>
            <person name="Zhang Y.-Q."/>
        </authorList>
    </citation>
    <scope>NUCLEOTIDE SEQUENCE</scope>
    <source>
        <strain evidence="4">CPCC 205716</strain>
    </source>
</reference>